<evidence type="ECO:0000313" key="2">
    <source>
        <dbReference type="Proteomes" id="UP000830768"/>
    </source>
</evidence>
<keyword evidence="2" id="KW-1185">Reference proteome</keyword>
<accession>A0ACD3YV21</accession>
<dbReference type="EMBL" id="CP090032">
    <property type="protein sequence ID" value="UPK92819.1"/>
    <property type="molecule type" value="Genomic_DNA"/>
</dbReference>
<evidence type="ECO:0000313" key="1">
    <source>
        <dbReference type="EMBL" id="UPK92819.1"/>
    </source>
</evidence>
<protein>
    <submittedName>
        <fullName evidence="1">Uncharacterized protein</fullName>
    </submittedName>
</protein>
<name>A0ACD3YV21_FUSSC</name>
<dbReference type="Proteomes" id="UP000830768">
    <property type="component" value="Chromosome 3"/>
</dbReference>
<sequence>MKQPICGLCRRIGGSCTFPTKRKTPELRRTAANHQNKHPIDPRRLERLIDLLQSRLSDGQDADMLVQQLSEREHSTGGSSNNDLHNPASLDHWGREKQANAGNSDGSEFTTTRTPTNASDNYNNDDWSLPGSSIDSLRDCDGDVGCGWWLTVPERVLTDLVHLFFDKIQAWLPLLHRPRFFDRYMTNGIFARTRPFSDTESLLLCGMLALAARHSSNPWFQDIPAPDRGQRFADNANKYYDMPRVSEQGPTLEHLQGCILLAFYQYSSGPSHRAWILAGVCVRLAYDLNLCNMDEQQDECLDSWDWSYKEEQRRAFWLVWEVDTFGSVMSRRPCSINRSMMAVRLPVCDAAWFTDNPVQSPVIDPRPSKAWKILVDSPNQDERAWYLVANLFMTIASEFAAGRHTCQRDKDELVDALICLSIAISQRFSLENLEFSGPDNDAARQNWVIGMHLMLMCARATIRASFEAQRPRALSFSQQISRILYQWRPEYISLSQPFLACCLLSDRAYPSEETAQATDIPDHSIEMVNLVLSQYASVWKLGTVLLNLRAFMNHRDRSSADALLQKRFALYFRHRASPGRSKDHLDDQSGLMIRTISDKARDGNGDDEEGGPGPALGLQQISQLARELEDTEAEMFELPSIPDQELSEFPQLDGRNDWGSRLSLGGVSDENMQLDYLQL</sequence>
<organism evidence="1 2">
    <name type="scientific">Fusarium solani subsp. cucurbitae</name>
    <name type="common">Neocosmosporum cucurbitae</name>
    <dbReference type="NCBI Taxonomy" id="2747967"/>
    <lineage>
        <taxon>Eukaryota</taxon>
        <taxon>Fungi</taxon>
        <taxon>Dikarya</taxon>
        <taxon>Ascomycota</taxon>
        <taxon>Pezizomycotina</taxon>
        <taxon>Sordariomycetes</taxon>
        <taxon>Hypocreomycetidae</taxon>
        <taxon>Hypocreales</taxon>
        <taxon>Nectriaceae</taxon>
        <taxon>Fusarium</taxon>
        <taxon>Fusarium solani species complex</taxon>
    </lineage>
</organism>
<gene>
    <name evidence="1" type="ORF">LCI18_003754</name>
</gene>
<reference evidence="1" key="1">
    <citation type="submission" date="2021-11" db="EMBL/GenBank/DDBJ databases">
        <title>Fusarium solani-melongenae Genome sequencing and assembly.</title>
        <authorList>
            <person name="Xie S."/>
            <person name="Huang L."/>
            <person name="Zhang X."/>
        </authorList>
    </citation>
    <scope>NUCLEOTIDE SEQUENCE</scope>
    <source>
        <strain evidence="1">CRI 24-3</strain>
    </source>
</reference>
<proteinExistence type="predicted"/>